<feature type="chain" id="PRO_5035323917" description="folate gamma-glutamyl hydrolase" evidence="3">
    <location>
        <begin position="21"/>
        <end position="325"/>
    </location>
</feature>
<feature type="active site" description="Proton donor" evidence="1">
    <location>
        <position position="253"/>
    </location>
</feature>
<evidence type="ECO:0000256" key="2">
    <source>
        <dbReference type="PROSITE-ProRule" id="PRU00607"/>
    </source>
</evidence>
<gene>
    <name evidence="5" type="ORF">FGO68_gene7520</name>
</gene>
<dbReference type="PROSITE" id="PS51275">
    <property type="entry name" value="PEPTIDASE_C26_GGH"/>
    <property type="match status" value="1"/>
</dbReference>
<evidence type="ECO:0000256" key="3">
    <source>
        <dbReference type="SAM" id="SignalP"/>
    </source>
</evidence>
<dbReference type="EC" id="3.4.19.9" evidence="2"/>
<dbReference type="SUPFAM" id="SSF52317">
    <property type="entry name" value="Class I glutamine amidotransferase-like"/>
    <property type="match status" value="1"/>
</dbReference>
<reference evidence="5" key="1">
    <citation type="submission" date="2019-06" db="EMBL/GenBank/DDBJ databases">
        <authorList>
            <person name="Zheng W."/>
        </authorList>
    </citation>
    <scope>NUCLEOTIDE SEQUENCE</scope>
    <source>
        <strain evidence="5">QDHG01</strain>
    </source>
</reference>
<evidence type="ECO:0000259" key="4">
    <source>
        <dbReference type="Pfam" id="PF00117"/>
    </source>
</evidence>
<evidence type="ECO:0000313" key="5">
    <source>
        <dbReference type="EMBL" id="TNV77043.1"/>
    </source>
</evidence>
<name>A0A8J8T0H4_HALGN</name>
<comment type="catalytic activity">
    <reaction evidence="2">
        <text>(6S)-5,6,7,8-tetrahydrofolyl-(gamma-L-Glu)(n) + (n-1) H2O = (6S)-5,6,7,8-tetrahydrofolate + (n-1) L-glutamate</text>
        <dbReference type="Rhea" id="RHEA:56784"/>
        <dbReference type="Rhea" id="RHEA-COMP:14738"/>
        <dbReference type="ChEBI" id="CHEBI:15377"/>
        <dbReference type="ChEBI" id="CHEBI:29985"/>
        <dbReference type="ChEBI" id="CHEBI:57453"/>
        <dbReference type="ChEBI" id="CHEBI:141005"/>
        <dbReference type="EC" id="3.4.19.9"/>
    </reaction>
</comment>
<dbReference type="GO" id="GO:0005773">
    <property type="term" value="C:vacuole"/>
    <property type="evidence" value="ECO:0007669"/>
    <property type="project" value="TreeGrafter"/>
</dbReference>
<evidence type="ECO:0000313" key="6">
    <source>
        <dbReference type="Proteomes" id="UP000785679"/>
    </source>
</evidence>
<dbReference type="GO" id="GO:0046900">
    <property type="term" value="P:tetrahydrofolylpolyglutamate metabolic process"/>
    <property type="evidence" value="ECO:0007669"/>
    <property type="project" value="TreeGrafter"/>
</dbReference>
<dbReference type="OrthoDB" id="64220at2759"/>
<keyword evidence="3" id="KW-0732">Signal</keyword>
<dbReference type="PROSITE" id="PS51273">
    <property type="entry name" value="GATASE_TYPE_1"/>
    <property type="match status" value="1"/>
</dbReference>
<dbReference type="InterPro" id="IPR029062">
    <property type="entry name" value="Class_I_gatase-like"/>
</dbReference>
<feature type="active site" evidence="2">
    <location>
        <position position="253"/>
    </location>
</feature>
<dbReference type="GO" id="GO:0034722">
    <property type="term" value="F:gamma-glutamyl-peptidase activity"/>
    <property type="evidence" value="ECO:0007669"/>
    <property type="project" value="UniProtKB-UniRule"/>
</dbReference>
<sequence length="325" mass="36966">MVALASALAVLLLTTSTASASKFEHFKQYLHNSVGASSRQWEGTQEPVIGVVTQTLEKEMNDDPRFADYKYYIMQSYVDWLQAAGARVVPLIQGDLQNVTMDKLSKVNAVLFPGGDGDYLAFGKEVFEAVKAINDQGTCMGYENMVSYVSDEGWDVLSVYDLDSASLAVEFVVDPQTTKLYQWLGAEAYLFEDHNVTYNSHHWSMNPDKFKTDKNLSAMFTLTGISYMPEPDGRPIVASIESEKYPFFGTQFHPEKPTRIFKEDQAVNHSWVSIQLNTHFSQYFVYQARRNTQSYGNYTEVQAAIIQNYELIVTDEWYDSVYVFK</sequence>
<dbReference type="Proteomes" id="UP000785679">
    <property type="component" value="Unassembled WGS sequence"/>
</dbReference>
<accession>A0A8J8T0H4</accession>
<dbReference type="EMBL" id="RRYP01012540">
    <property type="protein sequence ID" value="TNV77043.1"/>
    <property type="molecule type" value="Genomic_DNA"/>
</dbReference>
<keyword evidence="2" id="KW-0378">Hydrolase</keyword>
<protein>
    <recommendedName>
        <fullName evidence="2">folate gamma-glutamyl hydrolase</fullName>
        <ecNumber evidence="2">3.4.19.9</ecNumber>
    </recommendedName>
</protein>
<keyword evidence="6" id="KW-1185">Reference proteome</keyword>
<feature type="signal peptide" evidence="3">
    <location>
        <begin position="1"/>
        <end position="20"/>
    </location>
</feature>
<dbReference type="AlphaFoldDB" id="A0A8J8T0H4"/>
<organism evidence="5 6">
    <name type="scientific">Halteria grandinella</name>
    <dbReference type="NCBI Taxonomy" id="5974"/>
    <lineage>
        <taxon>Eukaryota</taxon>
        <taxon>Sar</taxon>
        <taxon>Alveolata</taxon>
        <taxon>Ciliophora</taxon>
        <taxon>Intramacronucleata</taxon>
        <taxon>Spirotrichea</taxon>
        <taxon>Stichotrichia</taxon>
        <taxon>Sporadotrichida</taxon>
        <taxon>Halteriidae</taxon>
        <taxon>Halteria</taxon>
    </lineage>
</organism>
<dbReference type="InterPro" id="IPR017926">
    <property type="entry name" value="GATASE"/>
</dbReference>
<evidence type="ECO:0000256" key="1">
    <source>
        <dbReference type="PIRSR" id="PIRSR615527-1"/>
    </source>
</evidence>
<comment type="caution">
    <text evidence="5">The sequence shown here is derived from an EMBL/GenBank/DDBJ whole genome shotgun (WGS) entry which is preliminary data.</text>
</comment>
<proteinExistence type="predicted"/>
<dbReference type="InterPro" id="IPR015527">
    <property type="entry name" value="Pept_C26_g-glut_hydrolase"/>
</dbReference>
<dbReference type="Pfam" id="PF00117">
    <property type="entry name" value="GATase"/>
    <property type="match status" value="1"/>
</dbReference>
<dbReference type="Gene3D" id="3.40.50.880">
    <property type="match status" value="1"/>
</dbReference>
<dbReference type="PANTHER" id="PTHR11315">
    <property type="entry name" value="PROTEASE FAMILY C26 GAMMA-GLUTAMYL HYDROLASE"/>
    <property type="match status" value="1"/>
</dbReference>
<feature type="domain" description="Glutamine amidotransferase" evidence="4">
    <location>
        <begin position="98"/>
        <end position="258"/>
    </location>
</feature>
<feature type="active site" description="Nucleophile" evidence="1 2">
    <location>
        <position position="139"/>
    </location>
</feature>
<dbReference type="PANTHER" id="PTHR11315:SF0">
    <property type="entry name" value="FOLATE GAMMA-GLUTAMYL HYDROLASE"/>
    <property type="match status" value="1"/>
</dbReference>